<evidence type="ECO:0000313" key="2">
    <source>
        <dbReference type="Proteomes" id="UP000298663"/>
    </source>
</evidence>
<dbReference type="AlphaFoldDB" id="A0A4U5N0Q5"/>
<comment type="caution">
    <text evidence="1">The sequence shown here is derived from an EMBL/GenBank/DDBJ whole genome shotgun (WGS) entry which is preliminary data.</text>
</comment>
<accession>A0A4U5N0Q5</accession>
<reference evidence="1 2" key="2">
    <citation type="journal article" date="2019" name="G3 (Bethesda)">
        <title>Hybrid Assembly of the Genome of the Entomopathogenic Nematode Steinernema carpocapsae Identifies the X-Chromosome.</title>
        <authorList>
            <person name="Serra L."/>
            <person name="Macchietto M."/>
            <person name="Macias-Munoz A."/>
            <person name="McGill C.J."/>
            <person name="Rodriguez I.M."/>
            <person name="Rodriguez B."/>
            <person name="Murad R."/>
            <person name="Mortazavi A."/>
        </authorList>
    </citation>
    <scope>NUCLEOTIDE SEQUENCE [LARGE SCALE GENOMIC DNA]</scope>
    <source>
        <strain evidence="1 2">ALL</strain>
    </source>
</reference>
<dbReference type="EMBL" id="AZBU02000005">
    <property type="protein sequence ID" value="TKR75909.1"/>
    <property type="molecule type" value="Genomic_DNA"/>
</dbReference>
<dbReference type="Proteomes" id="UP000298663">
    <property type="component" value="Unassembled WGS sequence"/>
</dbReference>
<name>A0A4U5N0Q5_STECR</name>
<evidence type="ECO:0000313" key="1">
    <source>
        <dbReference type="EMBL" id="TKR75909.1"/>
    </source>
</evidence>
<reference evidence="1 2" key="1">
    <citation type="journal article" date="2015" name="Genome Biol.">
        <title>Comparative genomics of Steinernema reveals deeply conserved gene regulatory networks.</title>
        <authorList>
            <person name="Dillman A.R."/>
            <person name="Macchietto M."/>
            <person name="Porter C.F."/>
            <person name="Rogers A."/>
            <person name="Williams B."/>
            <person name="Antoshechkin I."/>
            <person name="Lee M.M."/>
            <person name="Goodwin Z."/>
            <person name="Lu X."/>
            <person name="Lewis E.E."/>
            <person name="Goodrich-Blair H."/>
            <person name="Stock S.P."/>
            <person name="Adams B.J."/>
            <person name="Sternberg P.W."/>
            <person name="Mortazavi A."/>
        </authorList>
    </citation>
    <scope>NUCLEOTIDE SEQUENCE [LARGE SCALE GENOMIC DNA]</scope>
    <source>
        <strain evidence="1 2">ALL</strain>
    </source>
</reference>
<protein>
    <submittedName>
        <fullName evidence="1">Uncharacterized protein</fullName>
    </submittedName>
</protein>
<organism evidence="1 2">
    <name type="scientific">Steinernema carpocapsae</name>
    <name type="common">Entomopathogenic nematode</name>
    <dbReference type="NCBI Taxonomy" id="34508"/>
    <lineage>
        <taxon>Eukaryota</taxon>
        <taxon>Metazoa</taxon>
        <taxon>Ecdysozoa</taxon>
        <taxon>Nematoda</taxon>
        <taxon>Chromadorea</taxon>
        <taxon>Rhabditida</taxon>
        <taxon>Tylenchina</taxon>
        <taxon>Panagrolaimomorpha</taxon>
        <taxon>Strongyloidoidea</taxon>
        <taxon>Steinernematidae</taxon>
        <taxon>Steinernema</taxon>
    </lineage>
</organism>
<proteinExistence type="predicted"/>
<gene>
    <name evidence="1" type="ORF">L596_017133</name>
</gene>
<sequence length="252" mass="28568">METTLQSITVSSSLTVITSVDSPSDVVANTKVAEKVAGVLANENGKLLNEVREKLNFLDDAAEWQNEVLGEVENWTKIWDSRIGKILINRHDATLAENAMVIANLTESIEYARNFVYLKRNWMKEAVRSTQFEKCRHYVESLLSNGSDSEALSSVHSQRPTDYVIRRGAPILQSKEELSRGLQGPRQELTVLREAKIKGQASLARLVKWEEDLQNAGLRVKQAIADRKTEINELEHHLIAATYVLDQMRYYK</sequence>
<keyword evidence="2" id="KW-1185">Reference proteome</keyword>
<dbReference type="OrthoDB" id="10400825at2759"/>